<reference evidence="5" key="1">
    <citation type="submission" date="2015-12" db="EMBL/GenBank/DDBJ databases">
        <authorList>
            <person name="Shamseldin A."/>
            <person name="Moawad H."/>
            <person name="Abd El-Rahim W.M."/>
            <person name="Sadowsky M.J."/>
        </authorList>
    </citation>
    <scope>NUCLEOTIDE SEQUENCE [LARGE SCALE GENOMIC DNA]</scope>
    <source>
        <strain evidence="5">CD08_7</strain>
    </source>
</reference>
<evidence type="ECO:0000256" key="1">
    <source>
        <dbReference type="ARBA" id="ARBA00022603"/>
    </source>
</evidence>
<comment type="caution">
    <text evidence="5">The sequence shown here is derived from an EMBL/GenBank/DDBJ whole genome shotgun (WGS) entry which is preliminary data.</text>
</comment>
<sequence length="208" mass="22261">MSDQNPRDFWETRYADADRVWSGRVNPTLSSLVADLPVGRALDLGCGEGGDVLWLAARGWYAMGVDISDTAVARARAAAQTQDLTEGSAEFRTAELPDGMPEGPFDLITASFLQSPVALDRERILRAAAARVAVGGHLLVISHAAPPPWSAHQHGPEEMPTLDGDLAALVPREAWDVPVGELRTRSAAGPHGEAATLEDLVILAQRLR</sequence>
<accession>A0A0W8IDK6</accession>
<dbReference type="Proteomes" id="UP000054023">
    <property type="component" value="Unassembled WGS sequence"/>
</dbReference>
<dbReference type="EMBL" id="JACJIH010000001">
    <property type="protein sequence ID" value="MBA8920841.1"/>
    <property type="molecule type" value="Genomic_DNA"/>
</dbReference>
<reference evidence="6 8" key="3">
    <citation type="submission" date="2020-08" db="EMBL/GenBank/DDBJ databases">
        <title>Sequencing the genomes of 1000 actinobacteria strains.</title>
        <authorList>
            <person name="Klenk H.-P."/>
        </authorList>
    </citation>
    <scope>NUCLEOTIDE SEQUENCE [LARGE SCALE GENOMIC DNA]</scope>
    <source>
        <strain evidence="6 8">DSM 19081</strain>
    </source>
</reference>
<evidence type="ECO:0000259" key="4">
    <source>
        <dbReference type="Pfam" id="PF13649"/>
    </source>
</evidence>
<keyword evidence="1 6" id="KW-0489">Methyltransferase</keyword>
<dbReference type="Proteomes" id="UP000546252">
    <property type="component" value="Unassembled WGS sequence"/>
</dbReference>
<organism evidence="5 7">
    <name type="scientific">Nesterenkonia jeotgali</name>
    <dbReference type="NCBI Taxonomy" id="317018"/>
    <lineage>
        <taxon>Bacteria</taxon>
        <taxon>Bacillati</taxon>
        <taxon>Actinomycetota</taxon>
        <taxon>Actinomycetes</taxon>
        <taxon>Micrococcales</taxon>
        <taxon>Micrococcaceae</taxon>
        <taxon>Nesterenkonia</taxon>
    </lineage>
</organism>
<dbReference type="AlphaFoldDB" id="A0A0W8IDK6"/>
<dbReference type="EMBL" id="LQBM01000004">
    <property type="protein sequence ID" value="KUG58055.1"/>
    <property type="molecule type" value="Genomic_DNA"/>
</dbReference>
<proteinExistence type="predicted"/>
<dbReference type="PANTHER" id="PTHR43464:SF19">
    <property type="entry name" value="UBIQUINONE BIOSYNTHESIS O-METHYLTRANSFERASE, MITOCHONDRIAL"/>
    <property type="match status" value="1"/>
</dbReference>
<evidence type="ECO:0000256" key="2">
    <source>
        <dbReference type="ARBA" id="ARBA00022679"/>
    </source>
</evidence>
<evidence type="ECO:0000313" key="5">
    <source>
        <dbReference type="EMBL" id="KUG58055.1"/>
    </source>
</evidence>
<dbReference type="Gene3D" id="3.40.50.150">
    <property type="entry name" value="Vaccinia Virus protein VP39"/>
    <property type="match status" value="1"/>
</dbReference>
<dbReference type="CDD" id="cd02440">
    <property type="entry name" value="AdoMet_MTases"/>
    <property type="match status" value="1"/>
</dbReference>
<evidence type="ECO:0000313" key="8">
    <source>
        <dbReference type="Proteomes" id="UP000546252"/>
    </source>
</evidence>
<dbReference type="EC" id="2.1.1.80" evidence="6"/>
<dbReference type="GO" id="GO:0008983">
    <property type="term" value="F:protein-glutamate O-methyltransferase activity"/>
    <property type="evidence" value="ECO:0007669"/>
    <property type="project" value="UniProtKB-EC"/>
</dbReference>
<dbReference type="Pfam" id="PF13649">
    <property type="entry name" value="Methyltransf_25"/>
    <property type="match status" value="1"/>
</dbReference>
<dbReference type="OrthoDB" id="9786503at2"/>
<dbReference type="GO" id="GO:0032259">
    <property type="term" value="P:methylation"/>
    <property type="evidence" value="ECO:0007669"/>
    <property type="project" value="UniProtKB-KW"/>
</dbReference>
<gene>
    <name evidence="5" type="ORF">AVL63_06115</name>
    <name evidence="6" type="ORF">HNR24_000774</name>
</gene>
<dbReference type="SUPFAM" id="SSF53335">
    <property type="entry name" value="S-adenosyl-L-methionine-dependent methyltransferases"/>
    <property type="match status" value="1"/>
</dbReference>
<name>A0A0W8IDK6_9MICC</name>
<reference evidence="7" key="2">
    <citation type="submission" date="2015-12" db="EMBL/GenBank/DDBJ databases">
        <authorList>
            <person name="Nair G.R."/>
            <person name="Kaur G."/>
            <person name="Mayilraj S."/>
        </authorList>
    </citation>
    <scope>NUCLEOTIDE SEQUENCE [LARGE SCALE GENOMIC DNA]</scope>
    <source>
        <strain evidence="7">CD08_7</strain>
    </source>
</reference>
<dbReference type="InterPro" id="IPR029063">
    <property type="entry name" value="SAM-dependent_MTases_sf"/>
</dbReference>
<feature type="domain" description="Methyltransferase" evidence="4">
    <location>
        <begin position="42"/>
        <end position="136"/>
    </location>
</feature>
<evidence type="ECO:0000256" key="3">
    <source>
        <dbReference type="ARBA" id="ARBA00022691"/>
    </source>
</evidence>
<keyword evidence="2 6" id="KW-0808">Transferase</keyword>
<dbReference type="STRING" id="317018.AVL63_06115"/>
<keyword evidence="7" id="KW-1185">Reference proteome</keyword>
<dbReference type="PANTHER" id="PTHR43464">
    <property type="entry name" value="METHYLTRANSFERASE"/>
    <property type="match status" value="1"/>
</dbReference>
<protein>
    <submittedName>
        <fullName evidence="6">Chemotaxis protein methyltransferase CheR</fullName>
        <ecNumber evidence="6">2.1.1.80</ecNumber>
    </submittedName>
</protein>
<evidence type="ECO:0000313" key="7">
    <source>
        <dbReference type="Proteomes" id="UP000054023"/>
    </source>
</evidence>
<evidence type="ECO:0000313" key="6">
    <source>
        <dbReference type="EMBL" id="MBA8920841.1"/>
    </source>
</evidence>
<dbReference type="RefSeq" id="WP_058889287.1">
    <property type="nucleotide sequence ID" value="NZ_BAAAKT010000002.1"/>
</dbReference>
<keyword evidence="3" id="KW-0949">S-adenosyl-L-methionine</keyword>
<dbReference type="InterPro" id="IPR041698">
    <property type="entry name" value="Methyltransf_25"/>
</dbReference>